<reference evidence="3" key="1">
    <citation type="submission" date="2020-02" db="EMBL/GenBank/DDBJ databases">
        <authorList>
            <person name="Meier V. D."/>
        </authorList>
    </citation>
    <scope>NUCLEOTIDE SEQUENCE</scope>
    <source>
        <strain evidence="3">AVDCRST_MAG42</strain>
    </source>
</reference>
<feature type="domain" description="DUF1206" evidence="2">
    <location>
        <begin position="164"/>
        <end position="232"/>
    </location>
</feature>
<evidence type="ECO:0000313" key="3">
    <source>
        <dbReference type="EMBL" id="CAA9212651.1"/>
    </source>
</evidence>
<feature type="transmembrane region" description="Helical" evidence="1">
    <location>
        <begin position="112"/>
        <end position="132"/>
    </location>
</feature>
<feature type="transmembrane region" description="Helical" evidence="1">
    <location>
        <begin position="67"/>
        <end position="88"/>
    </location>
</feature>
<organism evidence="3">
    <name type="scientific">uncultured Chthoniobacterales bacterium</name>
    <dbReference type="NCBI Taxonomy" id="1836801"/>
    <lineage>
        <taxon>Bacteria</taxon>
        <taxon>Pseudomonadati</taxon>
        <taxon>Verrucomicrobiota</taxon>
        <taxon>Spartobacteria</taxon>
        <taxon>Chthoniobacterales</taxon>
        <taxon>environmental samples</taxon>
    </lineage>
</organism>
<keyword evidence="1" id="KW-0812">Transmembrane</keyword>
<evidence type="ECO:0000256" key="1">
    <source>
        <dbReference type="SAM" id="Phobius"/>
    </source>
</evidence>
<feature type="transmembrane region" description="Helical" evidence="1">
    <location>
        <begin position="165"/>
        <end position="184"/>
    </location>
</feature>
<dbReference type="InterPro" id="IPR009597">
    <property type="entry name" value="DUF1206"/>
</dbReference>
<proteinExistence type="predicted"/>
<dbReference type="AlphaFoldDB" id="A0A6J4H2Z5"/>
<gene>
    <name evidence="3" type="ORF">AVDCRST_MAG42-40</name>
</gene>
<dbReference type="Pfam" id="PF06724">
    <property type="entry name" value="DUF1206"/>
    <property type="match status" value="3"/>
</dbReference>
<keyword evidence="1" id="KW-0472">Membrane</keyword>
<feature type="domain" description="DUF1206" evidence="2">
    <location>
        <begin position="70"/>
        <end position="137"/>
    </location>
</feature>
<accession>A0A6J4H2Z5</accession>
<keyword evidence="1" id="KW-1133">Transmembrane helix</keyword>
<dbReference type="EMBL" id="CADCTA010000006">
    <property type="protein sequence ID" value="CAA9212651.1"/>
    <property type="molecule type" value="Genomic_DNA"/>
</dbReference>
<feature type="domain" description="DUF1206" evidence="2">
    <location>
        <begin position="2"/>
        <end position="49"/>
    </location>
</feature>
<name>A0A6J4H2Z5_9BACT</name>
<protein>
    <recommendedName>
        <fullName evidence="2">DUF1206 domain-containing protein</fullName>
    </recommendedName>
</protein>
<evidence type="ECO:0000259" key="2">
    <source>
        <dbReference type="Pfam" id="PF06724"/>
    </source>
</evidence>
<sequence>MAGLGIGGGKVVDQQQAVRAIGNSPFGEGALWLVGGGLAAYALWRFAQVLMLGGSTDERSRKIGKRAIALISGIAYAGLASTALAQAAGRGSGRSGSSGQESGAALLLNQPFGRWLVAAVGLAVIGAALFQFGRAWTASFSKNLRGHELSSDQAIWSRRAGRMGYAARGVAFALMGWFFLQAALQSDASEAGGLAEALRKVASQPHGQVLLAIVGAGLALFGVYSLIEARYRRIS</sequence>
<feature type="transmembrane region" description="Helical" evidence="1">
    <location>
        <begin position="209"/>
        <end position="227"/>
    </location>
</feature>
<feature type="transmembrane region" description="Helical" evidence="1">
    <location>
        <begin position="29"/>
        <end position="47"/>
    </location>
</feature>